<dbReference type="InterPro" id="IPR011004">
    <property type="entry name" value="Trimer_LpxA-like_sf"/>
</dbReference>
<proteinExistence type="inferred from homology"/>
<sequence length="302" mass="32271">MTDVPEAAFPANIDRTIDDLRTARLDWRGAHARHTELGVHFPSRSALKRVLVDLISALFPLRFGPPELTTANENAYVGATLETTLDQLAAQLILEFDLPDIKGKQPEAAARAIAVIGLLAARLADIRRLIDADVQAAYRIDPAANSVDEVLLSYPSLIAIIHHRIAHQLYRAGSRIVARSIAEIAHRETGIDIHPGAQIGPGLFIDHGTGVIIGETAVIGVDAHIHQGVTIGGVGRARGERRHPSIGDRVVIFPGAVLLGPIDIGADVVIDANVVLRQAVPEGSFVRAPRPEIGAHSLGERG</sequence>
<evidence type="ECO:0000256" key="3">
    <source>
        <dbReference type="ARBA" id="ARBA00022605"/>
    </source>
</evidence>
<dbReference type="NCBIfam" id="NF041874">
    <property type="entry name" value="EPS_EpsC"/>
    <property type="match status" value="1"/>
</dbReference>
<evidence type="ECO:0000256" key="2">
    <source>
        <dbReference type="ARBA" id="ARBA00013266"/>
    </source>
</evidence>
<evidence type="ECO:0000313" key="7">
    <source>
        <dbReference type="EMBL" id="WBO23760.1"/>
    </source>
</evidence>
<keyword evidence="8" id="KW-1185">Reference proteome</keyword>
<evidence type="ECO:0000256" key="1">
    <source>
        <dbReference type="ARBA" id="ARBA00007274"/>
    </source>
</evidence>
<keyword evidence="4" id="KW-0808">Transferase</keyword>
<dbReference type="InterPro" id="IPR053376">
    <property type="entry name" value="Serine_acetyltransferase"/>
</dbReference>
<dbReference type="Proteomes" id="UP001210865">
    <property type="component" value="Chromosome"/>
</dbReference>
<keyword evidence="3" id="KW-0028">Amino-acid biosynthesis</keyword>
<keyword evidence="5" id="KW-0012">Acyltransferase</keyword>
<evidence type="ECO:0000256" key="5">
    <source>
        <dbReference type="ARBA" id="ARBA00023315"/>
    </source>
</evidence>
<dbReference type="RefSeq" id="WP_270078391.1">
    <property type="nucleotide sequence ID" value="NZ_CP115174.1"/>
</dbReference>
<dbReference type="EMBL" id="CP115174">
    <property type="protein sequence ID" value="WBO23760.1"/>
    <property type="molecule type" value="Genomic_DNA"/>
</dbReference>
<evidence type="ECO:0000256" key="6">
    <source>
        <dbReference type="ARBA" id="ARBA00049486"/>
    </source>
</evidence>
<dbReference type="PANTHER" id="PTHR42811">
    <property type="entry name" value="SERINE ACETYLTRANSFERASE"/>
    <property type="match status" value="1"/>
</dbReference>
<evidence type="ECO:0000313" key="8">
    <source>
        <dbReference type="Proteomes" id="UP001210865"/>
    </source>
</evidence>
<dbReference type="EC" id="2.3.1.30" evidence="2"/>
<organism evidence="7 8">
    <name type="scientific">Sphingomonas abietis</name>
    <dbReference type="NCBI Taxonomy" id="3012344"/>
    <lineage>
        <taxon>Bacteria</taxon>
        <taxon>Pseudomonadati</taxon>
        <taxon>Pseudomonadota</taxon>
        <taxon>Alphaproteobacteria</taxon>
        <taxon>Sphingomonadales</taxon>
        <taxon>Sphingomonadaceae</taxon>
        <taxon>Sphingomonas</taxon>
    </lineage>
</organism>
<dbReference type="Pfam" id="PF00132">
    <property type="entry name" value="Hexapep"/>
    <property type="match status" value="1"/>
</dbReference>
<dbReference type="Gene3D" id="1.10.3130.10">
    <property type="entry name" value="serine acetyltransferase, domain 1"/>
    <property type="match status" value="1"/>
</dbReference>
<dbReference type="Gene3D" id="2.160.10.10">
    <property type="entry name" value="Hexapeptide repeat proteins"/>
    <property type="match status" value="1"/>
</dbReference>
<name>A0ABY7NSJ3_9SPHN</name>
<evidence type="ECO:0000256" key="4">
    <source>
        <dbReference type="ARBA" id="ARBA00022679"/>
    </source>
</evidence>
<dbReference type="CDD" id="cd03354">
    <property type="entry name" value="LbH_SAT"/>
    <property type="match status" value="1"/>
</dbReference>
<reference evidence="7 8" key="1">
    <citation type="submission" date="2022-12" db="EMBL/GenBank/DDBJ databases">
        <title>Sphingomonas abieness sp. nov., an endophytic bacterium isolated from Abies koreana.</title>
        <authorList>
            <person name="Jiang L."/>
            <person name="Lee J."/>
        </authorList>
    </citation>
    <scope>NUCLEOTIDE SEQUENCE [LARGE SCALE GENOMIC DNA]</scope>
    <source>
        <strain evidence="8">PAMB 00755</strain>
    </source>
</reference>
<protein>
    <recommendedName>
        <fullName evidence="2">serine O-acetyltransferase</fullName>
        <ecNumber evidence="2">2.3.1.30</ecNumber>
    </recommendedName>
</protein>
<dbReference type="InterPro" id="IPR042122">
    <property type="entry name" value="Ser_AcTrfase_N_sf"/>
</dbReference>
<accession>A0ABY7NSJ3</accession>
<dbReference type="InterPro" id="IPR001451">
    <property type="entry name" value="Hexapep"/>
</dbReference>
<gene>
    <name evidence="7" type="ORF">PBT88_06455</name>
</gene>
<dbReference type="SUPFAM" id="SSF51161">
    <property type="entry name" value="Trimeric LpxA-like enzymes"/>
    <property type="match status" value="1"/>
</dbReference>
<comment type="catalytic activity">
    <reaction evidence="6">
        <text>L-serine + acetyl-CoA = O-acetyl-L-serine + CoA</text>
        <dbReference type="Rhea" id="RHEA:24560"/>
        <dbReference type="ChEBI" id="CHEBI:33384"/>
        <dbReference type="ChEBI" id="CHEBI:57287"/>
        <dbReference type="ChEBI" id="CHEBI:57288"/>
        <dbReference type="ChEBI" id="CHEBI:58340"/>
        <dbReference type="EC" id="2.3.1.30"/>
    </reaction>
</comment>
<comment type="similarity">
    <text evidence="1">Belongs to the transferase hexapeptide repeat family.</text>
</comment>
<dbReference type="InterPro" id="IPR045304">
    <property type="entry name" value="LbH_SAT"/>
</dbReference>